<feature type="region of interest" description="Disordered" evidence="1">
    <location>
        <begin position="257"/>
        <end position="278"/>
    </location>
</feature>
<feature type="signal peptide" evidence="2">
    <location>
        <begin position="1"/>
        <end position="23"/>
    </location>
</feature>
<evidence type="ECO:0000256" key="1">
    <source>
        <dbReference type="SAM" id="MobiDB-lite"/>
    </source>
</evidence>
<dbReference type="Gene3D" id="6.10.250.2140">
    <property type="match status" value="1"/>
</dbReference>
<comment type="caution">
    <text evidence="3">The sequence shown here is derived from an EMBL/GenBank/DDBJ whole genome shotgun (WGS) entry which is preliminary data.</text>
</comment>
<sequence>MARLKSLAAALAASTLLAGAAVAADQASQAAPVISAQQKQTDADVGKLSTDGVDAYRDVHLARLAIYEAKPDQARMFVSHAQSALEKAKTDSTAFIKAEADLKPPAGIDTAATMAGKDGTAKGQTEPGKQADASKPAASASANSKEAVTWLPVDAQLVLADDFVARNKDQSKAVDEANQHLKQGDKKGAVDRLKLAGVDVDFTMAVVPLGKTTQGVDNAAKLIADGKYYEANATLKQVEDGVRFDVIEATAVPKADNTAATGKPETGASTGSVAKPAH</sequence>
<dbReference type="Pfam" id="PF10938">
    <property type="entry name" value="YfdX"/>
    <property type="match status" value="1"/>
</dbReference>
<feature type="region of interest" description="Disordered" evidence="1">
    <location>
        <begin position="107"/>
        <end position="145"/>
    </location>
</feature>
<dbReference type="RefSeq" id="WP_238272368.1">
    <property type="nucleotide sequence ID" value="NZ_BPQG01000042.1"/>
</dbReference>
<proteinExistence type="predicted"/>
<feature type="compositionally biased region" description="Low complexity" evidence="1">
    <location>
        <begin position="130"/>
        <end position="145"/>
    </location>
</feature>
<evidence type="ECO:0000313" key="4">
    <source>
        <dbReference type="Proteomes" id="UP001055117"/>
    </source>
</evidence>
<dbReference type="Gene3D" id="1.20.120.1940">
    <property type="entry name" value="YfdX protein domain"/>
    <property type="match status" value="1"/>
</dbReference>
<keyword evidence="4" id="KW-1185">Reference proteome</keyword>
<gene>
    <name evidence="3" type="primary">yfdX</name>
    <name evidence="3" type="ORF">AFCDBAGC_2760</name>
</gene>
<keyword evidence="2" id="KW-0732">Signal</keyword>
<dbReference type="Proteomes" id="UP001055117">
    <property type="component" value="Unassembled WGS sequence"/>
</dbReference>
<dbReference type="EMBL" id="BPQG01000042">
    <property type="protein sequence ID" value="GJD44891.1"/>
    <property type="molecule type" value="Genomic_DNA"/>
</dbReference>
<organism evidence="3 4">
    <name type="scientific">Methylobacterium cerastii</name>
    <dbReference type="NCBI Taxonomy" id="932741"/>
    <lineage>
        <taxon>Bacteria</taxon>
        <taxon>Pseudomonadati</taxon>
        <taxon>Pseudomonadota</taxon>
        <taxon>Alphaproteobacteria</taxon>
        <taxon>Hyphomicrobiales</taxon>
        <taxon>Methylobacteriaceae</taxon>
        <taxon>Methylobacterium</taxon>
    </lineage>
</organism>
<evidence type="ECO:0000256" key="2">
    <source>
        <dbReference type="SAM" id="SignalP"/>
    </source>
</evidence>
<accession>A0ABQ4QIN8</accession>
<dbReference type="InterPro" id="IPR021236">
    <property type="entry name" value="Uncharacterised_YfdX"/>
</dbReference>
<protein>
    <submittedName>
        <fullName evidence="3">Protein YfdX</fullName>
    </submittedName>
</protein>
<evidence type="ECO:0000313" key="3">
    <source>
        <dbReference type="EMBL" id="GJD44891.1"/>
    </source>
</evidence>
<name>A0ABQ4QIN8_9HYPH</name>
<reference evidence="3 4" key="1">
    <citation type="journal article" date="2021" name="Front. Microbiol.">
        <title>Comprehensive Comparative Genomics and Phenotyping of Methylobacterium Species.</title>
        <authorList>
            <person name="Alessa O."/>
            <person name="Ogura Y."/>
            <person name="Fujitani Y."/>
            <person name="Takami H."/>
            <person name="Hayashi T."/>
            <person name="Sahin N."/>
            <person name="Tani A."/>
        </authorList>
    </citation>
    <scope>NUCLEOTIDE SEQUENCE [LARGE SCALE GENOMIC DNA]</scope>
    <source>
        <strain evidence="3 4">DSM 23679</strain>
    </source>
</reference>
<feature type="chain" id="PRO_5045394936" evidence="2">
    <location>
        <begin position="24"/>
        <end position="278"/>
    </location>
</feature>